<dbReference type="AlphaFoldDB" id="A0A409YQI5"/>
<dbReference type="Proteomes" id="UP000284706">
    <property type="component" value="Unassembled WGS sequence"/>
</dbReference>
<evidence type="ECO:0000313" key="3">
    <source>
        <dbReference type="Proteomes" id="UP000284706"/>
    </source>
</evidence>
<reference evidence="2 3" key="1">
    <citation type="journal article" date="2018" name="Evol. Lett.">
        <title>Horizontal gene cluster transfer increased hallucinogenic mushroom diversity.</title>
        <authorList>
            <person name="Reynolds H.T."/>
            <person name="Vijayakumar V."/>
            <person name="Gluck-Thaler E."/>
            <person name="Korotkin H.B."/>
            <person name="Matheny P.B."/>
            <person name="Slot J.C."/>
        </authorList>
    </citation>
    <scope>NUCLEOTIDE SEQUENCE [LARGE SCALE GENOMIC DNA]</scope>
    <source>
        <strain evidence="2 3">SRW20</strain>
    </source>
</reference>
<evidence type="ECO:0000313" key="2">
    <source>
        <dbReference type="EMBL" id="PPR05267.1"/>
    </source>
</evidence>
<protein>
    <submittedName>
        <fullName evidence="2">Uncharacterized protein</fullName>
    </submittedName>
</protein>
<accession>A0A409YQI5</accession>
<name>A0A409YQI5_9AGAR</name>
<feature type="compositionally biased region" description="Low complexity" evidence="1">
    <location>
        <begin position="136"/>
        <end position="155"/>
    </location>
</feature>
<comment type="caution">
    <text evidence="2">The sequence shown here is derived from an EMBL/GenBank/DDBJ whole genome shotgun (WGS) entry which is preliminary data.</text>
</comment>
<sequence length="182" mass="20711">MNWRLLCSTFKKGPKEVMYLEEDERERRRRTTTTSCVKSYKEDPKAGRKGPSKMRMSVDCWIAAVPWWLGEREGEGKARAFEDAGRGESPPGAHWRWLPSLVLYSRFQWKTKLSLQLHQALTRELHPQPRPLYPLATTSPSQSSPAQSTARSSAALEEDDAERVREGEGEPLDLGRLGPMDA</sequence>
<evidence type="ECO:0000256" key="1">
    <source>
        <dbReference type="SAM" id="MobiDB-lite"/>
    </source>
</evidence>
<proteinExistence type="predicted"/>
<dbReference type="EMBL" id="NHYE01000500">
    <property type="protein sequence ID" value="PPR05267.1"/>
    <property type="molecule type" value="Genomic_DNA"/>
</dbReference>
<gene>
    <name evidence="2" type="ORF">CVT26_012414</name>
</gene>
<dbReference type="InParanoid" id="A0A409YQI5"/>
<feature type="region of interest" description="Disordered" evidence="1">
    <location>
        <begin position="31"/>
        <end position="51"/>
    </location>
</feature>
<keyword evidence="3" id="KW-1185">Reference proteome</keyword>
<feature type="region of interest" description="Disordered" evidence="1">
    <location>
        <begin position="128"/>
        <end position="182"/>
    </location>
</feature>
<organism evidence="2 3">
    <name type="scientific">Gymnopilus dilepis</name>
    <dbReference type="NCBI Taxonomy" id="231916"/>
    <lineage>
        <taxon>Eukaryota</taxon>
        <taxon>Fungi</taxon>
        <taxon>Dikarya</taxon>
        <taxon>Basidiomycota</taxon>
        <taxon>Agaricomycotina</taxon>
        <taxon>Agaricomycetes</taxon>
        <taxon>Agaricomycetidae</taxon>
        <taxon>Agaricales</taxon>
        <taxon>Agaricineae</taxon>
        <taxon>Hymenogastraceae</taxon>
        <taxon>Gymnopilus</taxon>
    </lineage>
</organism>